<sequence>MAWAGPDTLQWGRGVSAAEIWRRAYAGQVADQLQWGRGVSAAEMGCCLFFSSSSMTRFNGAAAFQPRK</sequence>
<dbReference type="EMBL" id="LN885086">
    <property type="protein sequence ID" value="CUQ67487.1"/>
    <property type="molecule type" value="Genomic_DNA"/>
</dbReference>
<accession>A0A0S4KUL1</accession>
<dbReference type="AlphaFoldDB" id="A0A0S4KUL1"/>
<organism evidence="1 2">
    <name type="scientific">Candidatus Nitrospira inopinata</name>
    <dbReference type="NCBI Taxonomy" id="1715989"/>
    <lineage>
        <taxon>Bacteria</taxon>
        <taxon>Pseudomonadati</taxon>
        <taxon>Nitrospirota</taxon>
        <taxon>Nitrospiria</taxon>
        <taxon>Nitrospirales</taxon>
        <taxon>Nitrospiraceae</taxon>
        <taxon>Nitrospira</taxon>
    </lineage>
</organism>
<keyword evidence="2" id="KW-1185">Reference proteome</keyword>
<dbReference type="Proteomes" id="UP000066284">
    <property type="component" value="Chromosome 1"/>
</dbReference>
<reference evidence="2" key="1">
    <citation type="submission" date="2015-09" db="EMBL/GenBank/DDBJ databases">
        <authorList>
            <person name="Daims H."/>
        </authorList>
    </citation>
    <scope>NUCLEOTIDE SEQUENCE [LARGE SCALE GENOMIC DNA]</scope>
</reference>
<proteinExistence type="predicted"/>
<evidence type="ECO:0000313" key="1">
    <source>
        <dbReference type="EMBL" id="CUQ67487.1"/>
    </source>
</evidence>
<protein>
    <submittedName>
        <fullName evidence="1">Uncharacterized protein</fullName>
    </submittedName>
</protein>
<dbReference type="KEGG" id="nio:NITINOP_2515"/>
<gene>
    <name evidence="1" type="ORF">NITINOP_2515</name>
</gene>
<name>A0A0S4KUL1_9BACT</name>
<evidence type="ECO:0000313" key="2">
    <source>
        <dbReference type="Proteomes" id="UP000066284"/>
    </source>
</evidence>